<keyword evidence="6" id="KW-1185">Reference proteome</keyword>
<comment type="caution">
    <text evidence="5">The sequence shown here is derived from an EMBL/GenBank/DDBJ whole genome shotgun (WGS) entry which is preliminary data.</text>
</comment>
<proteinExistence type="inferred from homology"/>
<comment type="similarity">
    <text evidence="3">Belongs to the ustYa family.</text>
</comment>
<evidence type="ECO:0000256" key="1">
    <source>
        <dbReference type="ARBA" id="ARBA00004685"/>
    </source>
</evidence>
<evidence type="ECO:0000256" key="3">
    <source>
        <dbReference type="ARBA" id="ARBA00035112"/>
    </source>
</evidence>
<dbReference type="PANTHER" id="PTHR33365">
    <property type="entry name" value="YALI0B05434P"/>
    <property type="match status" value="1"/>
</dbReference>
<protein>
    <recommendedName>
        <fullName evidence="7">Oxidase ustYa</fullName>
    </recommendedName>
</protein>
<dbReference type="InterPro" id="IPR021765">
    <property type="entry name" value="UstYa-like"/>
</dbReference>
<evidence type="ECO:0000256" key="4">
    <source>
        <dbReference type="SAM" id="Phobius"/>
    </source>
</evidence>
<keyword evidence="4" id="KW-1133">Transmembrane helix</keyword>
<organism evidence="5 6">
    <name type="scientific">Aspergillus keveii</name>
    <dbReference type="NCBI Taxonomy" id="714993"/>
    <lineage>
        <taxon>Eukaryota</taxon>
        <taxon>Fungi</taxon>
        <taxon>Dikarya</taxon>
        <taxon>Ascomycota</taxon>
        <taxon>Pezizomycotina</taxon>
        <taxon>Eurotiomycetes</taxon>
        <taxon>Eurotiomycetidae</taxon>
        <taxon>Eurotiales</taxon>
        <taxon>Aspergillaceae</taxon>
        <taxon>Aspergillus</taxon>
        <taxon>Aspergillus subgen. Nidulantes</taxon>
    </lineage>
</organism>
<name>A0ABR4FLS4_9EURO</name>
<dbReference type="EMBL" id="JBFTWV010000189">
    <property type="protein sequence ID" value="KAL2784204.1"/>
    <property type="molecule type" value="Genomic_DNA"/>
</dbReference>
<evidence type="ECO:0000256" key="2">
    <source>
        <dbReference type="ARBA" id="ARBA00023002"/>
    </source>
</evidence>
<keyword evidence="4" id="KW-0472">Membrane</keyword>
<sequence>MSRAQRPQYQQVAGEETLWESQAAYDDLLDVSPGKSSYIGCSLANRSVLFKLLIVVSCLTWILCTVTHLAVTVHWPSRGVRRLISSPVPRLGLKKVTFNQDLLYSARPNAESDRAWDSLLPPGRGFVFIPDWEEYDLPEGQDTPWGMIYSVSLFHQLHCLGQLRRFTWMFLDAIVQNDVDAMKEIRDTASSEASSGHIEHMKHCFDYLRQSIMCAGDMSIEWPRTEPSGERIAVDGWGIPHECKDWDTIMGYMDANHFNMSANDQIAPIDGVIPH</sequence>
<evidence type="ECO:0000313" key="6">
    <source>
        <dbReference type="Proteomes" id="UP001610563"/>
    </source>
</evidence>
<evidence type="ECO:0000313" key="5">
    <source>
        <dbReference type="EMBL" id="KAL2784204.1"/>
    </source>
</evidence>
<evidence type="ECO:0008006" key="7">
    <source>
        <dbReference type="Google" id="ProtNLM"/>
    </source>
</evidence>
<dbReference type="Pfam" id="PF11807">
    <property type="entry name" value="UstYa"/>
    <property type="match status" value="1"/>
</dbReference>
<feature type="transmembrane region" description="Helical" evidence="4">
    <location>
        <begin position="52"/>
        <end position="75"/>
    </location>
</feature>
<keyword evidence="2" id="KW-0560">Oxidoreductase</keyword>
<dbReference type="Proteomes" id="UP001610563">
    <property type="component" value="Unassembled WGS sequence"/>
</dbReference>
<keyword evidence="4" id="KW-0812">Transmembrane</keyword>
<dbReference type="PANTHER" id="PTHR33365:SF11">
    <property type="entry name" value="TAT PATHWAY SIGNAL SEQUENCE"/>
    <property type="match status" value="1"/>
</dbReference>
<accession>A0ABR4FLS4</accession>
<comment type="pathway">
    <text evidence="1">Mycotoxin biosynthesis.</text>
</comment>
<reference evidence="5 6" key="1">
    <citation type="submission" date="2024-07" db="EMBL/GenBank/DDBJ databases">
        <title>Section-level genome sequencing and comparative genomics of Aspergillus sections Usti and Cavernicolus.</title>
        <authorList>
            <consortium name="Lawrence Berkeley National Laboratory"/>
            <person name="Nybo J.L."/>
            <person name="Vesth T.C."/>
            <person name="Theobald S."/>
            <person name="Frisvad J.C."/>
            <person name="Larsen T.O."/>
            <person name="Kjaerboelling I."/>
            <person name="Rothschild-Mancinelli K."/>
            <person name="Lyhne E.K."/>
            <person name="Kogle M.E."/>
            <person name="Barry K."/>
            <person name="Clum A."/>
            <person name="Na H."/>
            <person name="Ledsgaard L."/>
            <person name="Lin J."/>
            <person name="Lipzen A."/>
            <person name="Kuo A."/>
            <person name="Riley R."/>
            <person name="Mondo S."/>
            <person name="Labutti K."/>
            <person name="Haridas S."/>
            <person name="Pangalinan J."/>
            <person name="Salamov A.A."/>
            <person name="Simmons B.A."/>
            <person name="Magnuson J.K."/>
            <person name="Chen J."/>
            <person name="Drula E."/>
            <person name="Henrissat B."/>
            <person name="Wiebenga A."/>
            <person name="Lubbers R.J."/>
            <person name="Gomes A.C."/>
            <person name="Makela M.R."/>
            <person name="Stajich J."/>
            <person name="Grigoriev I.V."/>
            <person name="Mortensen U.H."/>
            <person name="De Vries R.P."/>
            <person name="Baker S.E."/>
            <person name="Andersen M.R."/>
        </authorList>
    </citation>
    <scope>NUCLEOTIDE SEQUENCE [LARGE SCALE GENOMIC DNA]</scope>
    <source>
        <strain evidence="5 6">CBS 209.92</strain>
    </source>
</reference>
<gene>
    <name evidence="5" type="ORF">BJX66DRAFT_344253</name>
</gene>